<protein>
    <submittedName>
        <fullName evidence="2">Uncharacterized protein</fullName>
    </submittedName>
</protein>
<dbReference type="Proteomes" id="UP001232148">
    <property type="component" value="Unassembled WGS sequence"/>
</dbReference>
<evidence type="ECO:0000256" key="1">
    <source>
        <dbReference type="SAM" id="MobiDB-lite"/>
    </source>
</evidence>
<accession>A0AAD9M6U2</accession>
<evidence type="ECO:0000313" key="2">
    <source>
        <dbReference type="EMBL" id="KAK2031050.1"/>
    </source>
</evidence>
<feature type="region of interest" description="Disordered" evidence="1">
    <location>
        <begin position="22"/>
        <end position="42"/>
    </location>
</feature>
<feature type="compositionally biased region" description="Acidic residues" evidence="1">
    <location>
        <begin position="27"/>
        <end position="39"/>
    </location>
</feature>
<comment type="caution">
    <text evidence="2">The sequence shown here is derived from an EMBL/GenBank/DDBJ whole genome shotgun (WGS) entry which is preliminary data.</text>
</comment>
<sequence>MNGDTVAVLDRIWLARQQDELTKMQGEDDGSDDDIDDYGDSYMYASDDEEEQDDVIEPIMTIKRPAAGKEDWRFSDLLEKTPFGVGAAKMCLEFTEMQNHYIESFTFGLTKEDGRWLVINFGIKK</sequence>
<reference evidence="2" key="1">
    <citation type="submission" date="2021-06" db="EMBL/GenBank/DDBJ databases">
        <title>Comparative genomics, transcriptomics and evolutionary studies reveal genomic signatures of adaptation to plant cell wall in hemibiotrophic fungi.</title>
        <authorList>
            <consortium name="DOE Joint Genome Institute"/>
            <person name="Baroncelli R."/>
            <person name="Diaz J.F."/>
            <person name="Benocci T."/>
            <person name="Peng M."/>
            <person name="Battaglia E."/>
            <person name="Haridas S."/>
            <person name="Andreopoulos W."/>
            <person name="Labutti K."/>
            <person name="Pangilinan J."/>
            <person name="Floch G.L."/>
            <person name="Makela M.R."/>
            <person name="Henrissat B."/>
            <person name="Grigoriev I.V."/>
            <person name="Crouch J.A."/>
            <person name="De Vries R.P."/>
            <person name="Sukno S.A."/>
            <person name="Thon M.R."/>
        </authorList>
    </citation>
    <scope>NUCLEOTIDE SEQUENCE</scope>
    <source>
        <strain evidence="2">MAFF235873</strain>
    </source>
</reference>
<gene>
    <name evidence="2" type="ORF">LX32DRAFT_691948</name>
</gene>
<proteinExistence type="predicted"/>
<organism evidence="2 3">
    <name type="scientific">Colletotrichum zoysiae</name>
    <dbReference type="NCBI Taxonomy" id="1216348"/>
    <lineage>
        <taxon>Eukaryota</taxon>
        <taxon>Fungi</taxon>
        <taxon>Dikarya</taxon>
        <taxon>Ascomycota</taxon>
        <taxon>Pezizomycotina</taxon>
        <taxon>Sordariomycetes</taxon>
        <taxon>Hypocreomycetidae</taxon>
        <taxon>Glomerellales</taxon>
        <taxon>Glomerellaceae</taxon>
        <taxon>Colletotrichum</taxon>
        <taxon>Colletotrichum graminicola species complex</taxon>
    </lineage>
</organism>
<name>A0AAD9M6U2_9PEZI</name>
<evidence type="ECO:0000313" key="3">
    <source>
        <dbReference type="Proteomes" id="UP001232148"/>
    </source>
</evidence>
<keyword evidence="3" id="KW-1185">Reference proteome</keyword>
<dbReference type="AlphaFoldDB" id="A0AAD9M6U2"/>
<dbReference type="EMBL" id="MU842844">
    <property type="protein sequence ID" value="KAK2031050.1"/>
    <property type="molecule type" value="Genomic_DNA"/>
</dbReference>